<dbReference type="PROSITE" id="PS50893">
    <property type="entry name" value="ABC_TRANSPORTER_2"/>
    <property type="match status" value="1"/>
</dbReference>
<dbReference type="PANTHER" id="PTHR42781:SF4">
    <property type="entry name" value="SPERMIDINE_PUTRESCINE IMPORT ATP-BINDING PROTEIN POTA"/>
    <property type="match status" value="1"/>
</dbReference>
<dbReference type="PANTHER" id="PTHR42781">
    <property type="entry name" value="SPERMIDINE/PUTRESCINE IMPORT ATP-BINDING PROTEIN POTA"/>
    <property type="match status" value="1"/>
</dbReference>
<dbReference type="SUPFAM" id="SSF50331">
    <property type="entry name" value="MOP-like"/>
    <property type="match status" value="1"/>
</dbReference>
<evidence type="ECO:0000259" key="4">
    <source>
        <dbReference type="PROSITE" id="PS50893"/>
    </source>
</evidence>
<proteinExistence type="predicted"/>
<dbReference type="InterPro" id="IPR017871">
    <property type="entry name" value="ABC_transporter-like_CS"/>
</dbReference>
<dbReference type="AlphaFoldDB" id="A0A6J6NJ30"/>
<dbReference type="Gene3D" id="3.40.50.300">
    <property type="entry name" value="P-loop containing nucleotide triphosphate hydrolases"/>
    <property type="match status" value="1"/>
</dbReference>
<dbReference type="Pfam" id="PF00005">
    <property type="entry name" value="ABC_tran"/>
    <property type="match status" value="1"/>
</dbReference>
<sequence length="343" mass="36503">MATLSAEFTLPLRSFTLGLSLEVTGTVALVGPSGAGKTSVLRAVAGLVRPPTGRIALGDDVWLDSAQRLCLPPDRRRVGLVFQEYALFPHMTVRQNVAYAGEARADEYLERFRISHLANARTTELSGGERQRVALARALAREPGVLLLDEPLSALDAHTKSAVRAELRELLTDLGLPTLLVTHDFEDAASLSDHVGVIVDGELRQLASPTELVASPADTFVASFTGANLMRGRVVGRDGGVTEVELADDGHRVFSTDDATGEVGVVVYPWEVSVGRARGEDSALNVIEAPVRSIVHVGNRVRVHIGPVTAEITEASVDKLDLAVGSTAVATWKATGTRLVPLT</sequence>
<evidence type="ECO:0000256" key="1">
    <source>
        <dbReference type="ARBA" id="ARBA00022448"/>
    </source>
</evidence>
<dbReference type="GO" id="GO:0005524">
    <property type="term" value="F:ATP binding"/>
    <property type="evidence" value="ECO:0007669"/>
    <property type="project" value="UniProtKB-KW"/>
</dbReference>
<evidence type="ECO:0000256" key="3">
    <source>
        <dbReference type="ARBA" id="ARBA00022840"/>
    </source>
</evidence>
<accession>A0A6J6NJ30</accession>
<dbReference type="InterPro" id="IPR003439">
    <property type="entry name" value="ABC_transporter-like_ATP-bd"/>
</dbReference>
<dbReference type="EMBL" id="CAEZXP010000001">
    <property type="protein sequence ID" value="CAB4686369.1"/>
    <property type="molecule type" value="Genomic_DNA"/>
</dbReference>
<name>A0A6J6NJ30_9ZZZZ</name>
<dbReference type="Pfam" id="PF03459">
    <property type="entry name" value="TOBE"/>
    <property type="match status" value="1"/>
</dbReference>
<dbReference type="GO" id="GO:0016887">
    <property type="term" value="F:ATP hydrolysis activity"/>
    <property type="evidence" value="ECO:0007669"/>
    <property type="project" value="InterPro"/>
</dbReference>
<dbReference type="Gene3D" id="2.40.50.100">
    <property type="match status" value="1"/>
</dbReference>
<protein>
    <submittedName>
        <fullName evidence="5">Unannotated protein</fullName>
    </submittedName>
</protein>
<dbReference type="InterPro" id="IPR003593">
    <property type="entry name" value="AAA+_ATPase"/>
</dbReference>
<dbReference type="PROSITE" id="PS00211">
    <property type="entry name" value="ABC_TRANSPORTER_1"/>
    <property type="match status" value="1"/>
</dbReference>
<dbReference type="SMART" id="SM00382">
    <property type="entry name" value="AAA"/>
    <property type="match status" value="1"/>
</dbReference>
<dbReference type="InterPro" id="IPR008995">
    <property type="entry name" value="Mo/tungstate-bd_C_term_dom"/>
</dbReference>
<reference evidence="5" key="1">
    <citation type="submission" date="2020-05" db="EMBL/GenBank/DDBJ databases">
        <authorList>
            <person name="Chiriac C."/>
            <person name="Salcher M."/>
            <person name="Ghai R."/>
            <person name="Kavagutti S V."/>
        </authorList>
    </citation>
    <scope>NUCLEOTIDE SEQUENCE</scope>
</reference>
<evidence type="ECO:0000256" key="2">
    <source>
        <dbReference type="ARBA" id="ARBA00022741"/>
    </source>
</evidence>
<keyword evidence="3" id="KW-0067">ATP-binding</keyword>
<dbReference type="SUPFAM" id="SSF52540">
    <property type="entry name" value="P-loop containing nucleoside triphosphate hydrolases"/>
    <property type="match status" value="1"/>
</dbReference>
<dbReference type="InterPro" id="IPR027417">
    <property type="entry name" value="P-loop_NTPase"/>
</dbReference>
<dbReference type="InterPro" id="IPR005116">
    <property type="entry name" value="Transp-assoc_OB_typ1"/>
</dbReference>
<keyword evidence="1" id="KW-0813">Transport</keyword>
<gene>
    <name evidence="5" type="ORF">UFOPK2399_00351</name>
</gene>
<keyword evidence="2" id="KW-0547">Nucleotide-binding</keyword>
<feature type="domain" description="ABC transporter" evidence="4">
    <location>
        <begin position="1"/>
        <end position="225"/>
    </location>
</feature>
<evidence type="ECO:0000313" key="5">
    <source>
        <dbReference type="EMBL" id="CAB4686369.1"/>
    </source>
</evidence>
<organism evidence="5">
    <name type="scientific">freshwater metagenome</name>
    <dbReference type="NCBI Taxonomy" id="449393"/>
    <lineage>
        <taxon>unclassified sequences</taxon>
        <taxon>metagenomes</taxon>
        <taxon>ecological metagenomes</taxon>
    </lineage>
</organism>
<dbReference type="InterPro" id="IPR050093">
    <property type="entry name" value="ABC_SmlMolc_Importer"/>
</dbReference>